<feature type="transmembrane region" description="Helical" evidence="7">
    <location>
        <begin position="146"/>
        <end position="164"/>
    </location>
</feature>
<dbReference type="EMBL" id="SOHH01000087">
    <property type="protein sequence ID" value="TFD74757.1"/>
    <property type="molecule type" value="Genomic_DNA"/>
</dbReference>
<gene>
    <name evidence="9" type="ORF">E3T48_12610</name>
</gene>
<dbReference type="SUPFAM" id="SSF103481">
    <property type="entry name" value="Multidrug resistance efflux transporter EmrE"/>
    <property type="match status" value="2"/>
</dbReference>
<evidence type="ECO:0000256" key="1">
    <source>
        <dbReference type="ARBA" id="ARBA00004651"/>
    </source>
</evidence>
<organism evidence="9 10">
    <name type="scientific">Cryobacterium fucosi</name>
    <dbReference type="NCBI Taxonomy" id="1259157"/>
    <lineage>
        <taxon>Bacteria</taxon>
        <taxon>Bacillati</taxon>
        <taxon>Actinomycetota</taxon>
        <taxon>Actinomycetes</taxon>
        <taxon>Micrococcales</taxon>
        <taxon>Microbacteriaceae</taxon>
        <taxon>Cryobacterium</taxon>
    </lineage>
</organism>
<feature type="transmembrane region" description="Helical" evidence="7">
    <location>
        <begin position="88"/>
        <end position="109"/>
    </location>
</feature>
<comment type="caution">
    <text evidence="9">The sequence shown here is derived from an EMBL/GenBank/DDBJ whole genome shotgun (WGS) entry which is preliminary data.</text>
</comment>
<feature type="transmembrane region" description="Helical" evidence="7">
    <location>
        <begin position="176"/>
        <end position="196"/>
    </location>
</feature>
<dbReference type="Pfam" id="PF00892">
    <property type="entry name" value="EamA"/>
    <property type="match status" value="2"/>
</dbReference>
<accession>A0A4R9B543</accession>
<keyword evidence="3" id="KW-1003">Cell membrane</keyword>
<feature type="domain" description="EamA" evidence="8">
    <location>
        <begin position="1"/>
        <end position="135"/>
    </location>
</feature>
<evidence type="ECO:0000256" key="6">
    <source>
        <dbReference type="ARBA" id="ARBA00023136"/>
    </source>
</evidence>
<dbReference type="Gene3D" id="1.10.3730.20">
    <property type="match status" value="1"/>
</dbReference>
<dbReference type="InterPro" id="IPR037185">
    <property type="entry name" value="EmrE-like"/>
</dbReference>
<feature type="transmembrane region" description="Helical" evidence="7">
    <location>
        <begin position="250"/>
        <end position="270"/>
    </location>
</feature>
<name>A0A4R9B543_9MICO</name>
<evidence type="ECO:0000256" key="4">
    <source>
        <dbReference type="ARBA" id="ARBA00022692"/>
    </source>
</evidence>
<evidence type="ECO:0000256" key="2">
    <source>
        <dbReference type="ARBA" id="ARBA00007362"/>
    </source>
</evidence>
<evidence type="ECO:0000256" key="5">
    <source>
        <dbReference type="ARBA" id="ARBA00022989"/>
    </source>
</evidence>
<evidence type="ECO:0000256" key="7">
    <source>
        <dbReference type="SAM" id="Phobius"/>
    </source>
</evidence>
<proteinExistence type="inferred from homology"/>
<dbReference type="AlphaFoldDB" id="A0A4R9B543"/>
<dbReference type="InterPro" id="IPR000620">
    <property type="entry name" value="EamA_dom"/>
</dbReference>
<protein>
    <submittedName>
        <fullName evidence="9">EamA family transporter</fullName>
    </submittedName>
</protein>
<sequence length="321" mass="34108">MGYLYALLASLLFGLNGSTTKVIVEAGLSPAQLTFFRVTIIAVLAGTLLFVTNRRAFRIGRRQVAVMALLGVAGVALIQWFYAVAISLLPVGIALMLEYSGVLLVALFARFVFKERVKPRIWLAIGCVLIGMAVVAQIWASTLSPLGVLAGVAAAICLAVYFLVGERQVASTSPLVVSFWSMLFASAFWLVFSAWWQVEPQTLAQQVPLHGNLGALALPLWLLLLWNGVAGSFAPYLLSYMALGRLTATAAGIVSASEVLFAFGFAFLWLGESLDTVQVAGVGLVLGGIVVAQTARVNKVVDLDLASQDLALGNEPFAAAD</sequence>
<keyword evidence="4 7" id="KW-0812">Transmembrane</keyword>
<keyword evidence="6 7" id="KW-0472">Membrane</keyword>
<dbReference type="GO" id="GO:0005886">
    <property type="term" value="C:plasma membrane"/>
    <property type="evidence" value="ECO:0007669"/>
    <property type="project" value="UniProtKB-SubCell"/>
</dbReference>
<evidence type="ECO:0000313" key="10">
    <source>
        <dbReference type="Proteomes" id="UP000298313"/>
    </source>
</evidence>
<dbReference type="Proteomes" id="UP000298313">
    <property type="component" value="Unassembled WGS sequence"/>
</dbReference>
<feature type="transmembrane region" description="Helical" evidence="7">
    <location>
        <begin position="64"/>
        <end position="82"/>
    </location>
</feature>
<dbReference type="RefSeq" id="WP_134524400.1">
    <property type="nucleotide sequence ID" value="NZ_SOHH01000087.1"/>
</dbReference>
<feature type="transmembrane region" description="Helical" evidence="7">
    <location>
        <begin position="121"/>
        <end position="140"/>
    </location>
</feature>
<comment type="similarity">
    <text evidence="2">Belongs to the EamA transporter family.</text>
</comment>
<dbReference type="OrthoDB" id="154915at2"/>
<comment type="subcellular location">
    <subcellularLocation>
        <location evidence="1">Cell membrane</location>
        <topology evidence="1">Multi-pass membrane protein</topology>
    </subcellularLocation>
</comment>
<dbReference type="PANTHER" id="PTHR42920:SF5">
    <property type="entry name" value="EAMA DOMAIN-CONTAINING PROTEIN"/>
    <property type="match status" value="1"/>
</dbReference>
<feature type="domain" description="EamA" evidence="8">
    <location>
        <begin position="146"/>
        <end position="291"/>
    </location>
</feature>
<feature type="transmembrane region" description="Helical" evidence="7">
    <location>
        <begin position="30"/>
        <end position="52"/>
    </location>
</feature>
<dbReference type="PANTHER" id="PTHR42920">
    <property type="entry name" value="OS03G0707200 PROTEIN-RELATED"/>
    <property type="match status" value="1"/>
</dbReference>
<evidence type="ECO:0000259" key="8">
    <source>
        <dbReference type="Pfam" id="PF00892"/>
    </source>
</evidence>
<evidence type="ECO:0000256" key="3">
    <source>
        <dbReference type="ARBA" id="ARBA00022475"/>
    </source>
</evidence>
<keyword evidence="5 7" id="KW-1133">Transmembrane helix</keyword>
<reference evidence="9 10" key="1">
    <citation type="submission" date="2019-03" db="EMBL/GenBank/DDBJ databases">
        <title>Genomics of glacier-inhabiting Cryobacterium strains.</title>
        <authorList>
            <person name="Liu Q."/>
            <person name="Xin Y.-H."/>
        </authorList>
    </citation>
    <scope>NUCLEOTIDE SEQUENCE [LARGE SCALE GENOMIC DNA]</scope>
    <source>
        <strain evidence="9 10">Hh4</strain>
    </source>
</reference>
<keyword evidence="10" id="KW-1185">Reference proteome</keyword>
<dbReference type="InterPro" id="IPR051258">
    <property type="entry name" value="Diverse_Substrate_Transporter"/>
</dbReference>
<evidence type="ECO:0000313" key="9">
    <source>
        <dbReference type="EMBL" id="TFD74757.1"/>
    </source>
</evidence>
<feature type="transmembrane region" description="Helical" evidence="7">
    <location>
        <begin position="216"/>
        <end position="238"/>
    </location>
</feature>
<feature type="transmembrane region" description="Helical" evidence="7">
    <location>
        <begin position="276"/>
        <end position="295"/>
    </location>
</feature>